<evidence type="ECO:0000259" key="1">
    <source>
        <dbReference type="Pfam" id="PF03050"/>
    </source>
</evidence>
<sequence>MPSVFTTLANLRLACALSYFSNKAHLRRYFIDAIPSKLKPSKEITNAEKGRNYCNELFKIEKTLKNMDCDKRKAERVKQEKPVLDAFWCWLESLNPLRGSKLGKAV</sequence>
<organism evidence="2 3">
    <name type="scientific">Inconstantimicrobium porci</name>
    <dbReference type="NCBI Taxonomy" id="2652291"/>
    <lineage>
        <taxon>Bacteria</taxon>
        <taxon>Bacillati</taxon>
        <taxon>Bacillota</taxon>
        <taxon>Clostridia</taxon>
        <taxon>Eubacteriales</taxon>
        <taxon>Clostridiaceae</taxon>
        <taxon>Inconstantimicrobium</taxon>
    </lineage>
</organism>
<name>A0A7X2MYJ1_9CLOT</name>
<dbReference type="EMBL" id="VULX01000010">
    <property type="protein sequence ID" value="MSR91446.1"/>
    <property type="molecule type" value="Genomic_DNA"/>
</dbReference>
<protein>
    <submittedName>
        <fullName evidence="2">Transposase</fullName>
    </submittedName>
</protein>
<reference evidence="2 3" key="1">
    <citation type="submission" date="2019-08" db="EMBL/GenBank/DDBJ databases">
        <title>In-depth cultivation of the pig gut microbiome towards novel bacterial diversity and tailored functional studies.</title>
        <authorList>
            <person name="Wylensek D."/>
            <person name="Hitch T.C.A."/>
            <person name="Clavel T."/>
        </authorList>
    </citation>
    <scope>NUCLEOTIDE SEQUENCE [LARGE SCALE GENOMIC DNA]</scope>
    <source>
        <strain evidence="2 3">WCA-383-APC-5B</strain>
    </source>
</reference>
<evidence type="ECO:0000313" key="3">
    <source>
        <dbReference type="Proteomes" id="UP000460287"/>
    </source>
</evidence>
<dbReference type="AlphaFoldDB" id="A0A7X2MYJ1"/>
<comment type="caution">
    <text evidence="2">The sequence shown here is derived from an EMBL/GenBank/DDBJ whole genome shotgun (WGS) entry which is preliminary data.</text>
</comment>
<accession>A0A7X2MYJ1</accession>
<dbReference type="Proteomes" id="UP000460287">
    <property type="component" value="Unassembled WGS sequence"/>
</dbReference>
<gene>
    <name evidence="2" type="ORF">FYJ33_08475</name>
</gene>
<proteinExistence type="predicted"/>
<keyword evidence="3" id="KW-1185">Reference proteome</keyword>
<evidence type="ECO:0000313" key="2">
    <source>
        <dbReference type="EMBL" id="MSR91446.1"/>
    </source>
</evidence>
<feature type="domain" description="Transposase IS66 central" evidence="1">
    <location>
        <begin position="24"/>
        <end position="106"/>
    </location>
</feature>
<dbReference type="InterPro" id="IPR004291">
    <property type="entry name" value="Transposase_IS66_central"/>
</dbReference>
<dbReference type="Pfam" id="PF03050">
    <property type="entry name" value="DDE_Tnp_IS66"/>
    <property type="match status" value="1"/>
</dbReference>